<reference evidence="2" key="1">
    <citation type="submission" date="2023-10" db="EMBL/GenBank/DDBJ databases">
        <title>Genome assemblies of two species of porcelain crab, Petrolisthes cinctipes and Petrolisthes manimaculis (Anomura: Porcellanidae).</title>
        <authorList>
            <person name="Angst P."/>
        </authorList>
    </citation>
    <scope>NUCLEOTIDE SEQUENCE</scope>
    <source>
        <strain evidence="2">PB745_01</strain>
        <tissue evidence="2">Gill</tissue>
    </source>
</reference>
<feature type="region of interest" description="Disordered" evidence="1">
    <location>
        <begin position="80"/>
        <end position="109"/>
    </location>
</feature>
<comment type="caution">
    <text evidence="2">The sequence shown here is derived from an EMBL/GenBank/DDBJ whole genome shotgun (WGS) entry which is preliminary data.</text>
</comment>
<sequence length="109" mass="11309">MMKEGGVSGERGIGCRQEEGRAPEGGSGEAKGWYDSHLPWHSKRQVLGVFKVDGSGGSLGGGCSRGGWCGLEVRQFGEVKVKGQGGPKGGEEEGAGNNLQDPECTDRSS</sequence>
<feature type="region of interest" description="Disordered" evidence="1">
    <location>
        <begin position="1"/>
        <end position="33"/>
    </location>
</feature>
<proteinExistence type="predicted"/>
<name>A0AAE1K6A6_PETCI</name>
<protein>
    <submittedName>
        <fullName evidence="2">Uncharacterized protein</fullName>
    </submittedName>
</protein>
<organism evidence="2 3">
    <name type="scientific">Petrolisthes cinctipes</name>
    <name type="common">Flat porcelain crab</name>
    <dbReference type="NCBI Taxonomy" id="88211"/>
    <lineage>
        <taxon>Eukaryota</taxon>
        <taxon>Metazoa</taxon>
        <taxon>Ecdysozoa</taxon>
        <taxon>Arthropoda</taxon>
        <taxon>Crustacea</taxon>
        <taxon>Multicrustacea</taxon>
        <taxon>Malacostraca</taxon>
        <taxon>Eumalacostraca</taxon>
        <taxon>Eucarida</taxon>
        <taxon>Decapoda</taxon>
        <taxon>Pleocyemata</taxon>
        <taxon>Anomura</taxon>
        <taxon>Galatheoidea</taxon>
        <taxon>Porcellanidae</taxon>
        <taxon>Petrolisthes</taxon>
    </lineage>
</organism>
<evidence type="ECO:0000313" key="2">
    <source>
        <dbReference type="EMBL" id="KAK3863800.1"/>
    </source>
</evidence>
<feature type="compositionally biased region" description="Gly residues" evidence="1">
    <location>
        <begin position="1"/>
        <end position="12"/>
    </location>
</feature>
<accession>A0AAE1K6A6</accession>
<dbReference type="AlphaFoldDB" id="A0AAE1K6A6"/>
<evidence type="ECO:0000313" key="3">
    <source>
        <dbReference type="Proteomes" id="UP001286313"/>
    </source>
</evidence>
<gene>
    <name evidence="2" type="ORF">Pcinc_030459</name>
</gene>
<evidence type="ECO:0000256" key="1">
    <source>
        <dbReference type="SAM" id="MobiDB-lite"/>
    </source>
</evidence>
<keyword evidence="3" id="KW-1185">Reference proteome</keyword>
<dbReference type="EMBL" id="JAWQEG010003936">
    <property type="protein sequence ID" value="KAK3863800.1"/>
    <property type="molecule type" value="Genomic_DNA"/>
</dbReference>
<dbReference type="Proteomes" id="UP001286313">
    <property type="component" value="Unassembled WGS sequence"/>
</dbReference>